<dbReference type="InterPro" id="IPR035940">
    <property type="entry name" value="CAP_sf"/>
</dbReference>
<evidence type="ECO:0000313" key="4">
    <source>
        <dbReference type="Proteomes" id="UP001221208"/>
    </source>
</evidence>
<protein>
    <submittedName>
        <fullName evidence="3">CAP domain-containing protein</fullName>
    </submittedName>
</protein>
<sequence>MVRLQRWHLPVPALLLAALLSACGGGGGGGSTAAVPSGPTNTVPPEAGAPALTGNTATDGFNWINFRRAQVGLPLALTRNALIDQAAQNHSDYQRLNTTITHDEVSGKAGFTGVDQLKRLSYVGYTATPPYIFGEVIARAGNASGTYLAEQLITAIYHRFIIFEPLFKEAGSGAAASSSGDIYFTTNFGANNGYGAGIGRGKLVLYPFSGQTGVQVNFFSDSEEPDPVPNQNEVGYPISVHADLSGTLEVNSFTVRQRGAAAVLPVRLLTAATDPETKLAGPASAAIIPLAPLLAGTTYDVTFSGRVDSVDVTRSWSFATR</sequence>
<comment type="caution">
    <text evidence="3">The sequence shown here is derived from an EMBL/GenBank/DDBJ whole genome shotgun (WGS) entry which is preliminary data.</text>
</comment>
<evidence type="ECO:0000256" key="2">
    <source>
        <dbReference type="SAM" id="SignalP"/>
    </source>
</evidence>
<dbReference type="RefSeq" id="WP_273670818.1">
    <property type="nucleotide sequence ID" value="NZ_JAQQXR010000003.1"/>
</dbReference>
<dbReference type="EMBL" id="JAQQXR010000003">
    <property type="protein sequence ID" value="MDC8758148.1"/>
    <property type="molecule type" value="Genomic_DNA"/>
</dbReference>
<feature type="chain" id="PRO_5046704553" evidence="2">
    <location>
        <begin position="25"/>
        <end position="321"/>
    </location>
</feature>
<reference evidence="3 4" key="1">
    <citation type="submission" date="2022-10" db="EMBL/GenBank/DDBJ databases">
        <title>Janthinobacterium sp. hw3 Genome sequencing.</title>
        <authorList>
            <person name="Park S."/>
        </authorList>
    </citation>
    <scope>NUCLEOTIDE SEQUENCE [LARGE SCALE GENOMIC DNA]</scope>
    <source>
        <strain evidence="4">hw3</strain>
    </source>
</reference>
<keyword evidence="4" id="KW-1185">Reference proteome</keyword>
<feature type="region of interest" description="Disordered" evidence="1">
    <location>
        <begin position="30"/>
        <end position="52"/>
    </location>
</feature>
<proteinExistence type="predicted"/>
<dbReference type="CDD" id="cd05379">
    <property type="entry name" value="CAP_bacterial"/>
    <property type="match status" value="1"/>
</dbReference>
<gene>
    <name evidence="3" type="ORF">OIK44_11155</name>
</gene>
<dbReference type="PROSITE" id="PS51257">
    <property type="entry name" value="PROKAR_LIPOPROTEIN"/>
    <property type="match status" value="1"/>
</dbReference>
<dbReference type="SUPFAM" id="SSF55797">
    <property type="entry name" value="PR-1-like"/>
    <property type="match status" value="1"/>
</dbReference>
<evidence type="ECO:0000313" key="3">
    <source>
        <dbReference type="EMBL" id="MDC8758148.1"/>
    </source>
</evidence>
<feature type="signal peptide" evidence="2">
    <location>
        <begin position="1"/>
        <end position="24"/>
    </location>
</feature>
<dbReference type="Proteomes" id="UP001221208">
    <property type="component" value="Unassembled WGS sequence"/>
</dbReference>
<keyword evidence="2" id="KW-0732">Signal</keyword>
<accession>A0ABT5JZI7</accession>
<name>A0ABT5JZI7_9BURK</name>
<organism evidence="3 4">
    <name type="scientific">Janthinobacterium fluminis</name>
    <dbReference type="NCBI Taxonomy" id="2987524"/>
    <lineage>
        <taxon>Bacteria</taxon>
        <taxon>Pseudomonadati</taxon>
        <taxon>Pseudomonadota</taxon>
        <taxon>Betaproteobacteria</taxon>
        <taxon>Burkholderiales</taxon>
        <taxon>Oxalobacteraceae</taxon>
        <taxon>Janthinobacterium</taxon>
    </lineage>
</organism>
<dbReference type="Gene3D" id="3.40.33.10">
    <property type="entry name" value="CAP"/>
    <property type="match status" value="1"/>
</dbReference>
<evidence type="ECO:0000256" key="1">
    <source>
        <dbReference type="SAM" id="MobiDB-lite"/>
    </source>
</evidence>